<keyword evidence="2" id="KW-0646">Protease inhibitor</keyword>
<feature type="region of interest" description="Disordered" evidence="5">
    <location>
        <begin position="228"/>
        <end position="253"/>
    </location>
</feature>
<organism evidence="8">
    <name type="scientific">Oryza sativa subsp. japonica</name>
    <name type="common">Rice</name>
    <dbReference type="NCBI Taxonomy" id="39947"/>
    <lineage>
        <taxon>Eukaryota</taxon>
        <taxon>Viridiplantae</taxon>
        <taxon>Streptophyta</taxon>
        <taxon>Embryophyta</taxon>
        <taxon>Tracheophyta</taxon>
        <taxon>Spermatophyta</taxon>
        <taxon>Magnoliopsida</taxon>
        <taxon>Liliopsida</taxon>
        <taxon>Poales</taxon>
        <taxon>Poaceae</taxon>
        <taxon>BOP clade</taxon>
        <taxon>Oryzoideae</taxon>
        <taxon>Oryzeae</taxon>
        <taxon>Oryzinae</taxon>
        <taxon>Oryza</taxon>
        <taxon>Oryza sativa</taxon>
    </lineage>
</organism>
<evidence type="ECO:0000256" key="2">
    <source>
        <dbReference type="ARBA" id="ARBA00022690"/>
    </source>
</evidence>
<protein>
    <recommendedName>
        <fullName evidence="7">Bowman-Birk serine protease inhibitors family domain-containing protein</fullName>
    </recommendedName>
</protein>
<evidence type="ECO:0000256" key="1">
    <source>
        <dbReference type="ARBA" id="ARBA00008506"/>
    </source>
</evidence>
<feature type="domain" description="Bowman-Birk serine protease inhibitors family" evidence="7">
    <location>
        <begin position="63"/>
        <end position="77"/>
    </location>
</feature>
<dbReference type="InterPro" id="IPR035995">
    <property type="entry name" value="Bowman-Birk_prot_inh"/>
</dbReference>
<sequence length="253" mass="27187">MATSTILLFLLAGLAAAHGDGDTTIRLPSDGAKASRPRAAKPWDCCDNIEISRLMIYPPLYRCNDEVKQCAAACKECVEAPGGDFNGGAFVCSDWFSTVDPGPKCTAALDGLSMERPWKCCDNIKRLPTKPDPPQWRSRRAGAQPVHRRVQVVPGGAGAIPGEAHLRGHLLGRRPGPLLHAAAMGRLLRQGLLQQDEPADLPLHGRGEGVRRRVQGLPARGVVGAASLRLQGPLHRPSRPRVQTPSGELASYR</sequence>
<evidence type="ECO:0000259" key="7">
    <source>
        <dbReference type="PROSITE" id="PS00281"/>
    </source>
</evidence>
<keyword evidence="3" id="KW-0722">Serine protease inhibitor</keyword>
<keyword evidence="4" id="KW-1015">Disulfide bond</keyword>
<dbReference type="AlphaFoldDB" id="A2ZNR6"/>
<keyword evidence="6" id="KW-0732">Signal</keyword>
<dbReference type="InterPro" id="IPR000877">
    <property type="entry name" value="Prot_inh_BBI"/>
</dbReference>
<feature type="signal peptide" evidence="6">
    <location>
        <begin position="1"/>
        <end position="19"/>
    </location>
</feature>
<dbReference type="SUPFAM" id="SSF57247">
    <property type="entry name" value="Bowman-Birk inhibitor, BBI"/>
    <property type="match status" value="1"/>
</dbReference>
<gene>
    <name evidence="8" type="ORF">OsJ_00199</name>
</gene>
<proteinExistence type="inferred from homology"/>
<evidence type="ECO:0000256" key="5">
    <source>
        <dbReference type="SAM" id="MobiDB-lite"/>
    </source>
</evidence>
<evidence type="ECO:0000256" key="4">
    <source>
        <dbReference type="ARBA" id="ARBA00023157"/>
    </source>
</evidence>
<evidence type="ECO:0000256" key="6">
    <source>
        <dbReference type="SAM" id="SignalP"/>
    </source>
</evidence>
<reference evidence="8" key="2">
    <citation type="submission" date="2008-12" db="EMBL/GenBank/DDBJ databases">
        <title>Improved gene annotation of the rice (Oryza sativa) genomes.</title>
        <authorList>
            <person name="Wang J."/>
            <person name="Li R."/>
            <person name="Fan W."/>
            <person name="Huang Q."/>
            <person name="Zhang J."/>
            <person name="Zhou Y."/>
            <person name="Hu Y."/>
            <person name="Zi S."/>
            <person name="Li J."/>
            <person name="Ni P."/>
            <person name="Zheng H."/>
            <person name="Zhang Y."/>
            <person name="Zhao M."/>
            <person name="Hao Q."/>
            <person name="McDermott J."/>
            <person name="Samudrala R."/>
            <person name="Kristiansen K."/>
            <person name="Wong G.K.-S."/>
        </authorList>
    </citation>
    <scope>NUCLEOTIDE SEQUENCE</scope>
</reference>
<dbReference type="PANTHER" id="PTHR33479:SF22">
    <property type="entry name" value="BOWMAN-BIRK TYPE BRAN TRYPSIN INHIBITOR"/>
    <property type="match status" value="1"/>
</dbReference>
<dbReference type="SMART" id="SM00269">
    <property type="entry name" value="BowB"/>
    <property type="match status" value="1"/>
</dbReference>
<comment type="similarity">
    <text evidence="1">Belongs to the Bowman-Birk serine protease inhibitor family.</text>
</comment>
<reference evidence="8" key="1">
    <citation type="journal article" date="2005" name="PLoS Biol.">
        <title>The genomes of Oryza sativa: a history of duplications.</title>
        <authorList>
            <person name="Yu J."/>
            <person name="Wang J."/>
            <person name="Lin W."/>
            <person name="Li S."/>
            <person name="Li H."/>
            <person name="Zhou J."/>
            <person name="Ni P."/>
            <person name="Dong W."/>
            <person name="Hu S."/>
            <person name="Zeng C."/>
            <person name="Zhang J."/>
            <person name="Zhang Y."/>
            <person name="Li R."/>
            <person name="Xu Z."/>
            <person name="Li S."/>
            <person name="Li X."/>
            <person name="Zheng H."/>
            <person name="Cong L."/>
            <person name="Lin L."/>
            <person name="Yin J."/>
            <person name="Geng J."/>
            <person name="Li G."/>
            <person name="Shi J."/>
            <person name="Liu J."/>
            <person name="Lv H."/>
            <person name="Li J."/>
            <person name="Wang J."/>
            <person name="Deng Y."/>
            <person name="Ran L."/>
            <person name="Shi X."/>
            <person name="Wang X."/>
            <person name="Wu Q."/>
            <person name="Li C."/>
            <person name="Ren X."/>
            <person name="Wang J."/>
            <person name="Wang X."/>
            <person name="Li D."/>
            <person name="Liu D."/>
            <person name="Zhang X."/>
            <person name="Ji Z."/>
            <person name="Zhao W."/>
            <person name="Sun Y."/>
            <person name="Zhang Z."/>
            <person name="Bao J."/>
            <person name="Han Y."/>
            <person name="Dong L."/>
            <person name="Ji J."/>
            <person name="Chen P."/>
            <person name="Wu S."/>
            <person name="Liu J."/>
            <person name="Xiao Y."/>
            <person name="Bu D."/>
            <person name="Tan J."/>
            <person name="Yang L."/>
            <person name="Ye C."/>
            <person name="Zhang J."/>
            <person name="Xu J."/>
            <person name="Zhou Y."/>
            <person name="Yu Y."/>
            <person name="Zhang B."/>
            <person name="Zhuang S."/>
            <person name="Wei H."/>
            <person name="Liu B."/>
            <person name="Lei M."/>
            <person name="Yu H."/>
            <person name="Li Y."/>
            <person name="Xu H."/>
            <person name="Wei S."/>
            <person name="He X."/>
            <person name="Fang L."/>
            <person name="Zhang Z."/>
            <person name="Zhang Y."/>
            <person name="Huang X."/>
            <person name="Su Z."/>
            <person name="Tong W."/>
            <person name="Li J."/>
            <person name="Tong Z."/>
            <person name="Li S."/>
            <person name="Ye J."/>
            <person name="Wang L."/>
            <person name="Fang L."/>
            <person name="Lei T."/>
            <person name="Chen C."/>
            <person name="Chen H."/>
            <person name="Xu Z."/>
            <person name="Li H."/>
            <person name="Huang H."/>
            <person name="Zhang F."/>
            <person name="Xu H."/>
            <person name="Li N."/>
            <person name="Zhao C."/>
            <person name="Li S."/>
            <person name="Dong L."/>
            <person name="Huang Y."/>
            <person name="Li L."/>
            <person name="Xi Y."/>
            <person name="Qi Q."/>
            <person name="Li W."/>
            <person name="Zhang B."/>
            <person name="Hu W."/>
            <person name="Zhang Y."/>
            <person name="Tian X."/>
            <person name="Jiao Y."/>
            <person name="Liang X."/>
            <person name="Jin J."/>
            <person name="Gao L."/>
            <person name="Zheng W."/>
            <person name="Hao B."/>
            <person name="Liu S."/>
            <person name="Wang W."/>
            <person name="Yuan L."/>
            <person name="Cao M."/>
            <person name="McDermott J."/>
            <person name="Samudrala R."/>
            <person name="Wang J."/>
            <person name="Wong G.K."/>
            <person name="Yang H."/>
        </authorList>
    </citation>
    <scope>NUCLEOTIDE SEQUENCE [LARGE SCALE GENOMIC DNA]</scope>
</reference>
<accession>A2ZNR6</accession>
<dbReference type="CDD" id="cd00023">
    <property type="entry name" value="BBI"/>
    <property type="match status" value="1"/>
</dbReference>
<name>A2ZNR6_ORYSJ</name>
<feature type="chain" id="PRO_5002651038" description="Bowman-Birk serine protease inhibitors family domain-containing protein" evidence="6">
    <location>
        <begin position="20"/>
        <end position="253"/>
    </location>
</feature>
<dbReference type="GO" id="GO:0004867">
    <property type="term" value="F:serine-type endopeptidase inhibitor activity"/>
    <property type="evidence" value="ECO:0007669"/>
    <property type="project" value="UniProtKB-KW"/>
</dbReference>
<dbReference type="Gene3D" id="2.10.69.10">
    <property type="entry name" value="Cysteine Protease (Bromelain) Inhibitor, subunit H"/>
    <property type="match status" value="2"/>
</dbReference>
<dbReference type="PROSITE" id="PS00281">
    <property type="entry name" value="BOWMAN_BIRK"/>
    <property type="match status" value="1"/>
</dbReference>
<dbReference type="GO" id="GO:0005576">
    <property type="term" value="C:extracellular region"/>
    <property type="evidence" value="ECO:0007669"/>
    <property type="project" value="InterPro"/>
</dbReference>
<evidence type="ECO:0000313" key="8">
    <source>
        <dbReference type="EMBL" id="EAZ10363.1"/>
    </source>
</evidence>
<dbReference type="PANTHER" id="PTHR33479">
    <property type="entry name" value="BOWMAN-BIRK TYPE BRAN TRYPSIN INHIBITOR"/>
    <property type="match status" value="1"/>
</dbReference>
<dbReference type="Proteomes" id="UP000007752">
    <property type="component" value="Chromosome 1"/>
</dbReference>
<evidence type="ECO:0000256" key="3">
    <source>
        <dbReference type="ARBA" id="ARBA00022900"/>
    </source>
</evidence>
<dbReference type="EMBL" id="CM000138">
    <property type="protein sequence ID" value="EAZ10363.1"/>
    <property type="molecule type" value="Genomic_DNA"/>
</dbReference>